<feature type="region of interest" description="Disordered" evidence="1">
    <location>
        <begin position="39"/>
        <end position="61"/>
    </location>
</feature>
<dbReference type="EMBL" id="PNJG02000001">
    <property type="protein sequence ID" value="RKQ36634.1"/>
    <property type="molecule type" value="Genomic_DNA"/>
</dbReference>
<protein>
    <submittedName>
        <fullName evidence="2">Uncharacterized protein</fullName>
    </submittedName>
</protein>
<comment type="caution">
    <text evidence="2">The sequence shown here is derived from an EMBL/GenBank/DDBJ whole genome shotgun (WGS) entry which is preliminary data.</text>
</comment>
<name>A0A495AB56_9MICC</name>
<proteinExistence type="predicted"/>
<sequence>MGSSGRQSSGSAVVLASVEALGEDAWVLVEAASADRVGETDAEGLPLEPAPVSPVPQPANGRAAQQARAAAVKAPLVDLACGIPMNSPCVVMPV</sequence>
<dbReference type="AlphaFoldDB" id="A0A495AB56"/>
<keyword evidence="3" id="KW-1185">Reference proteome</keyword>
<evidence type="ECO:0000313" key="3">
    <source>
        <dbReference type="Proteomes" id="UP000249516"/>
    </source>
</evidence>
<dbReference type="Proteomes" id="UP000249516">
    <property type="component" value="Unassembled WGS sequence"/>
</dbReference>
<reference evidence="2 3" key="1">
    <citation type="submission" date="2018-10" db="EMBL/GenBank/DDBJ databases">
        <title>Kocuria tytouropygialis sp. nov., isolated from the uropygial gland of an American barn owl (Tyto furcata).</title>
        <authorList>
            <person name="Braun M.S."/>
            <person name="Wang E."/>
            <person name="Zimmermann S."/>
            <person name="Wagner H."/>
            <person name="Wink M."/>
        </authorList>
    </citation>
    <scope>NUCLEOTIDE SEQUENCE [LARGE SCALE GENOMIC DNA]</scope>
    <source>
        <strain evidence="2 3">442</strain>
    </source>
</reference>
<organism evidence="2 3">
    <name type="scientific">Kocuria tytonis</name>
    <dbReference type="NCBI Taxonomy" id="2054280"/>
    <lineage>
        <taxon>Bacteria</taxon>
        <taxon>Bacillati</taxon>
        <taxon>Actinomycetota</taxon>
        <taxon>Actinomycetes</taxon>
        <taxon>Micrococcales</taxon>
        <taxon>Micrococcaceae</taxon>
        <taxon>Kocuria</taxon>
    </lineage>
</organism>
<evidence type="ECO:0000313" key="2">
    <source>
        <dbReference type="EMBL" id="RKQ36634.1"/>
    </source>
</evidence>
<accession>A0A495AB56</accession>
<feature type="compositionally biased region" description="Pro residues" evidence="1">
    <location>
        <begin position="48"/>
        <end position="57"/>
    </location>
</feature>
<gene>
    <name evidence="2" type="ORF">C1C97_003045</name>
</gene>
<evidence type="ECO:0000256" key="1">
    <source>
        <dbReference type="SAM" id="MobiDB-lite"/>
    </source>
</evidence>